<dbReference type="GO" id="GO:0005829">
    <property type="term" value="C:cytosol"/>
    <property type="evidence" value="ECO:0007669"/>
    <property type="project" value="TreeGrafter"/>
</dbReference>
<dbReference type="SFLD" id="SFLDG01144">
    <property type="entry name" value="C2.B.4:_PGP_Like"/>
    <property type="match status" value="1"/>
</dbReference>
<sequence length="265" mass="30939">MIKLIVSDMDGTLLNNKDQINTEFWEIQKKLSKNGIIFAVASGRPYYNLIERFKNIKDSILFISENGAYVMYQEKEIYSNTMKREDIFFLLNICKNIKGIVPILCGKKSAYVEKNIYSNDEYNFKEEIAKYYNKLEIVEDLNNVEDEFFKIAVCDFLISEKNSYKYFKDYEDKFQVVISGKVWMDLGKLDTSKGLAVKMAQKNLNVSYDETMVFGDYLNDCSMMSEGKYSYAMLNAHPKLKEIASFITRKDNNNNGVLETIKEYF</sequence>
<evidence type="ECO:0000313" key="2">
    <source>
        <dbReference type="Proteomes" id="UP000255328"/>
    </source>
</evidence>
<dbReference type="Gene3D" id="3.30.1240.10">
    <property type="match status" value="1"/>
</dbReference>
<dbReference type="RefSeq" id="WP_115268870.1">
    <property type="nucleotide sequence ID" value="NZ_UGGU01000003.1"/>
</dbReference>
<dbReference type="Pfam" id="PF08282">
    <property type="entry name" value="Hydrolase_3"/>
    <property type="match status" value="1"/>
</dbReference>
<dbReference type="InterPro" id="IPR023214">
    <property type="entry name" value="HAD_sf"/>
</dbReference>
<gene>
    <name evidence="1" type="primary">supH</name>
    <name evidence="1" type="ORF">NCTC10723_00406</name>
</gene>
<keyword evidence="2" id="KW-1185">Reference proteome</keyword>
<dbReference type="InterPro" id="IPR000150">
    <property type="entry name" value="Cof"/>
</dbReference>
<reference evidence="1 2" key="1">
    <citation type="submission" date="2018-06" db="EMBL/GenBank/DDBJ databases">
        <authorList>
            <consortium name="Pathogen Informatics"/>
            <person name="Doyle S."/>
        </authorList>
    </citation>
    <scope>NUCLEOTIDE SEQUENCE [LARGE SCALE GENOMIC DNA]</scope>
    <source>
        <strain evidence="1 2">NCTC10723</strain>
    </source>
</reference>
<dbReference type="EC" id="3.1.3.23" evidence="1"/>
<evidence type="ECO:0000313" key="1">
    <source>
        <dbReference type="EMBL" id="STO30974.1"/>
    </source>
</evidence>
<accession>A0A377GWJ0</accession>
<protein>
    <submittedName>
        <fullName evidence="1">Sugar phosphatase SupH</fullName>
        <ecNumber evidence="1">3.1.3.23</ecNumber>
    </submittedName>
</protein>
<dbReference type="Proteomes" id="UP000255328">
    <property type="component" value="Unassembled WGS sequence"/>
</dbReference>
<dbReference type="OrthoDB" id="9781413at2"/>
<proteinExistence type="predicted"/>
<dbReference type="Gene3D" id="3.40.50.1000">
    <property type="entry name" value="HAD superfamily/HAD-like"/>
    <property type="match status" value="1"/>
</dbReference>
<dbReference type="PROSITE" id="PS01228">
    <property type="entry name" value="COF_1"/>
    <property type="match status" value="1"/>
</dbReference>
<dbReference type="SUPFAM" id="SSF56784">
    <property type="entry name" value="HAD-like"/>
    <property type="match status" value="1"/>
</dbReference>
<dbReference type="PANTHER" id="PTHR10000:SF8">
    <property type="entry name" value="HAD SUPERFAMILY HYDROLASE-LIKE, TYPE 3"/>
    <property type="match status" value="1"/>
</dbReference>
<dbReference type="NCBIfam" id="TIGR01484">
    <property type="entry name" value="HAD-SF-IIB"/>
    <property type="match status" value="1"/>
</dbReference>
<dbReference type="PANTHER" id="PTHR10000">
    <property type="entry name" value="PHOSPHOSERINE PHOSPHATASE"/>
    <property type="match status" value="1"/>
</dbReference>
<dbReference type="InterPro" id="IPR006379">
    <property type="entry name" value="HAD-SF_hydro_IIB"/>
</dbReference>
<keyword evidence="1" id="KW-0378">Hydrolase</keyword>
<dbReference type="EMBL" id="UGGU01000003">
    <property type="protein sequence ID" value="STO30974.1"/>
    <property type="molecule type" value="Genomic_DNA"/>
</dbReference>
<dbReference type="GO" id="GO:0000287">
    <property type="term" value="F:magnesium ion binding"/>
    <property type="evidence" value="ECO:0007669"/>
    <property type="project" value="TreeGrafter"/>
</dbReference>
<dbReference type="NCBIfam" id="TIGR00099">
    <property type="entry name" value="Cof-subfamily"/>
    <property type="match status" value="1"/>
</dbReference>
<name>A0A377GWJ0_9FUSO</name>
<dbReference type="SFLD" id="SFLDG01140">
    <property type="entry name" value="C2.B:_Phosphomannomutase_and_P"/>
    <property type="match status" value="1"/>
</dbReference>
<dbReference type="SFLD" id="SFLDS00003">
    <property type="entry name" value="Haloacid_Dehalogenase"/>
    <property type="match status" value="1"/>
</dbReference>
<organism evidence="1 2">
    <name type="scientific">Fusobacterium necrogenes</name>
    <dbReference type="NCBI Taxonomy" id="858"/>
    <lineage>
        <taxon>Bacteria</taxon>
        <taxon>Fusobacteriati</taxon>
        <taxon>Fusobacteriota</taxon>
        <taxon>Fusobacteriia</taxon>
        <taxon>Fusobacteriales</taxon>
        <taxon>Fusobacteriaceae</taxon>
        <taxon>Fusobacterium</taxon>
    </lineage>
</organism>
<dbReference type="AlphaFoldDB" id="A0A377GWJ0"/>
<dbReference type="InterPro" id="IPR036412">
    <property type="entry name" value="HAD-like_sf"/>
</dbReference>
<dbReference type="GO" id="GO:0050308">
    <property type="term" value="F:sugar-phosphatase activity"/>
    <property type="evidence" value="ECO:0007669"/>
    <property type="project" value="UniProtKB-EC"/>
</dbReference>